<comment type="caution">
    <text evidence="2">The sequence shown here is derived from an EMBL/GenBank/DDBJ whole genome shotgun (WGS) entry which is preliminary data.</text>
</comment>
<protein>
    <submittedName>
        <fullName evidence="2">Uncharacterized protein</fullName>
    </submittedName>
</protein>
<sequence>MDTEDTSKQQVVLGCDVRAAGRDYFENLSIGKAAEWLKLQSDAVRDQYATEGEGAFKLIYRFSVLEEQRPAVIGLKKKAKLTEELITYLRRTGVLEIKDEVTLAPSAKLEAFGWLYTILLALVAVIVLGIQPDHPRSLGLAMAQLVAGLSYLAIAGLCCYTFVIPNRIGRTALKHLLAQKANC</sequence>
<keyword evidence="3" id="KW-1185">Reference proteome</keyword>
<name>I7Z7F3_9GAMM</name>
<evidence type="ECO:0000256" key="1">
    <source>
        <dbReference type="SAM" id="Phobius"/>
    </source>
</evidence>
<keyword evidence="1" id="KW-0472">Membrane</keyword>
<evidence type="ECO:0000313" key="3">
    <source>
        <dbReference type="Proteomes" id="UP000003704"/>
    </source>
</evidence>
<dbReference type="AlphaFoldDB" id="I7Z7F3"/>
<organism evidence="2 3">
    <name type="scientific">Hydrocarboniphaga effusa AP103</name>
    <dbReference type="NCBI Taxonomy" id="1172194"/>
    <lineage>
        <taxon>Bacteria</taxon>
        <taxon>Pseudomonadati</taxon>
        <taxon>Pseudomonadota</taxon>
        <taxon>Gammaproteobacteria</taxon>
        <taxon>Nevskiales</taxon>
        <taxon>Nevskiaceae</taxon>
        <taxon>Hydrocarboniphaga</taxon>
    </lineage>
</organism>
<feature type="transmembrane region" description="Helical" evidence="1">
    <location>
        <begin position="142"/>
        <end position="164"/>
    </location>
</feature>
<feature type="transmembrane region" description="Helical" evidence="1">
    <location>
        <begin position="111"/>
        <end position="130"/>
    </location>
</feature>
<keyword evidence="1" id="KW-0812">Transmembrane</keyword>
<dbReference type="EMBL" id="AKGD01000004">
    <property type="protein sequence ID" value="EIT67734.1"/>
    <property type="molecule type" value="Genomic_DNA"/>
</dbReference>
<reference evidence="2 3" key="1">
    <citation type="journal article" date="2012" name="J. Bacteriol.">
        <title>Genome Sequence of n-Alkane-Degrading Hydrocarboniphaga effusa Strain AP103T (ATCC BAA-332T).</title>
        <authorList>
            <person name="Chang H.K."/>
            <person name="Zylstra G.J."/>
            <person name="Chae J.C."/>
        </authorList>
    </citation>
    <scope>NUCLEOTIDE SEQUENCE [LARGE SCALE GENOMIC DNA]</scope>
    <source>
        <strain evidence="2 3">AP103</strain>
    </source>
</reference>
<evidence type="ECO:0000313" key="2">
    <source>
        <dbReference type="EMBL" id="EIT67734.1"/>
    </source>
</evidence>
<dbReference type="RefSeq" id="WP_007187104.1">
    <property type="nucleotide sequence ID" value="NZ_AKGD01000004.1"/>
</dbReference>
<keyword evidence="1" id="KW-1133">Transmembrane helix</keyword>
<proteinExistence type="predicted"/>
<gene>
    <name evidence="2" type="ORF">WQQ_41690</name>
</gene>
<dbReference type="Proteomes" id="UP000003704">
    <property type="component" value="Unassembled WGS sequence"/>
</dbReference>
<accession>I7Z7F3</accession>